<evidence type="ECO:0000256" key="1">
    <source>
        <dbReference type="SAM" id="MobiDB-lite"/>
    </source>
</evidence>
<reference evidence="2 3" key="1">
    <citation type="submission" date="2024-01" db="EMBL/GenBank/DDBJ databases">
        <title>The genomes of 5 underutilized Papilionoideae crops provide insights into root nodulation and disease resistanc.</title>
        <authorList>
            <person name="Jiang F."/>
        </authorList>
    </citation>
    <scope>NUCLEOTIDE SEQUENCE [LARGE SCALE GENOMIC DNA]</scope>
    <source>
        <strain evidence="2">LVBAO_FW01</strain>
        <tissue evidence="2">Leaves</tissue>
    </source>
</reference>
<protein>
    <submittedName>
        <fullName evidence="2">Uncharacterized protein</fullName>
    </submittedName>
</protein>
<dbReference type="EMBL" id="JAYMYQ010000010">
    <property type="protein sequence ID" value="KAK7306957.1"/>
    <property type="molecule type" value="Genomic_DNA"/>
</dbReference>
<proteinExistence type="predicted"/>
<feature type="region of interest" description="Disordered" evidence="1">
    <location>
        <begin position="1"/>
        <end position="41"/>
    </location>
</feature>
<dbReference type="Proteomes" id="UP001367508">
    <property type="component" value="Unassembled WGS sequence"/>
</dbReference>
<name>A0AAN9JXJ8_CANGL</name>
<accession>A0AAN9JXJ8</accession>
<dbReference type="AlphaFoldDB" id="A0AAN9JXJ8"/>
<organism evidence="2 3">
    <name type="scientific">Canavalia gladiata</name>
    <name type="common">Sword bean</name>
    <name type="synonym">Dolichos gladiatus</name>
    <dbReference type="NCBI Taxonomy" id="3824"/>
    <lineage>
        <taxon>Eukaryota</taxon>
        <taxon>Viridiplantae</taxon>
        <taxon>Streptophyta</taxon>
        <taxon>Embryophyta</taxon>
        <taxon>Tracheophyta</taxon>
        <taxon>Spermatophyta</taxon>
        <taxon>Magnoliopsida</taxon>
        <taxon>eudicotyledons</taxon>
        <taxon>Gunneridae</taxon>
        <taxon>Pentapetalae</taxon>
        <taxon>rosids</taxon>
        <taxon>fabids</taxon>
        <taxon>Fabales</taxon>
        <taxon>Fabaceae</taxon>
        <taxon>Papilionoideae</taxon>
        <taxon>50 kb inversion clade</taxon>
        <taxon>NPAAA clade</taxon>
        <taxon>indigoferoid/millettioid clade</taxon>
        <taxon>Phaseoleae</taxon>
        <taxon>Canavalia</taxon>
    </lineage>
</organism>
<keyword evidence="3" id="KW-1185">Reference proteome</keyword>
<evidence type="ECO:0000313" key="3">
    <source>
        <dbReference type="Proteomes" id="UP001367508"/>
    </source>
</evidence>
<gene>
    <name evidence="2" type="ORF">VNO77_39607</name>
</gene>
<feature type="compositionally biased region" description="Basic and acidic residues" evidence="1">
    <location>
        <begin position="1"/>
        <end position="31"/>
    </location>
</feature>
<comment type="caution">
    <text evidence="2">The sequence shown here is derived from an EMBL/GenBank/DDBJ whole genome shotgun (WGS) entry which is preliminary data.</text>
</comment>
<sequence length="73" mass="8802">METNSEMKAKIMREKERKREREKERKRERGSQEYSVTADERQTCRQSQSQILLFKALHSQLLPHALPFHPYSI</sequence>
<evidence type="ECO:0000313" key="2">
    <source>
        <dbReference type="EMBL" id="KAK7306957.1"/>
    </source>
</evidence>